<evidence type="ECO:0000256" key="3">
    <source>
        <dbReference type="ARBA" id="ARBA00005594"/>
    </source>
</evidence>
<keyword evidence="12" id="KW-0648">Protein biosynthesis</keyword>
<reference evidence="16" key="1">
    <citation type="submission" date="2020-05" db="EMBL/GenBank/DDBJ databases">
        <authorList>
            <person name="Chiriac C."/>
            <person name="Salcher M."/>
            <person name="Ghai R."/>
            <person name="Kavagutti S V."/>
        </authorList>
    </citation>
    <scope>NUCLEOTIDE SEQUENCE</scope>
</reference>
<dbReference type="PANTHER" id="PTHR10890:SF3">
    <property type="entry name" value="CYSTEINE--TRNA LIGASE, CYTOPLASMIC"/>
    <property type="match status" value="1"/>
</dbReference>
<feature type="domain" description="Cysteinyl-tRNA synthetase class Ia DALR" evidence="15">
    <location>
        <begin position="348"/>
        <end position="410"/>
    </location>
</feature>
<keyword evidence="8" id="KW-0479">Metal-binding</keyword>
<dbReference type="Pfam" id="PF23493">
    <property type="entry name" value="CysS_C"/>
    <property type="match status" value="1"/>
</dbReference>
<evidence type="ECO:0000256" key="14">
    <source>
        <dbReference type="ARBA" id="ARBA00031499"/>
    </source>
</evidence>
<dbReference type="InterPro" id="IPR015803">
    <property type="entry name" value="Cys-tRNA-ligase"/>
</dbReference>
<dbReference type="GO" id="GO:0046872">
    <property type="term" value="F:metal ion binding"/>
    <property type="evidence" value="ECO:0007669"/>
    <property type="project" value="UniProtKB-KW"/>
</dbReference>
<evidence type="ECO:0000256" key="9">
    <source>
        <dbReference type="ARBA" id="ARBA00022741"/>
    </source>
</evidence>
<evidence type="ECO:0000256" key="8">
    <source>
        <dbReference type="ARBA" id="ARBA00022723"/>
    </source>
</evidence>
<keyword evidence="7" id="KW-0436">Ligase</keyword>
<dbReference type="PANTHER" id="PTHR10890">
    <property type="entry name" value="CYSTEINYL-TRNA SYNTHETASE"/>
    <property type="match status" value="1"/>
</dbReference>
<comment type="similarity">
    <text evidence="3">Belongs to the class-I aminoacyl-tRNA synthetase family.</text>
</comment>
<dbReference type="InterPro" id="IPR056411">
    <property type="entry name" value="CysS_C"/>
</dbReference>
<sequence>MTVRIRLHDTLLGRRVNLSPRVPGSVSIYVCGPTVYDAPHLGHGRTAVVFDSIRRYLTWSGLSVMFVSNITDIEDKIIGRAAREGLTESEVARTYEDAYWFEMDRLDVLRPDETPHATQYISEMLELIAELIEKDHAYVIDGQGVYFNVPSYDGYGELSNRRLDDLLEGAGSRVEIDTAKKSPVDFALWKAAKPGEPDWESPWGRGRPGWHIECTAMSLLLLGEGFDIHGGGDDLSFPHHENERAQAEAAGHPFARHWIHSGMVMVGGEKMSKSLGNFTTLGEAIDAHGGRAVRVAVLQTHYRAQTELGPLEIEAAGKAVERLDALARRASANDLPADCSTDTASVEAFTAAMDEDFGTPAALAVVFDAISTANSAIDAGDLFTAGTFAATAFELAGALGVMVRTPERGDDADEIDSLVLQREEARTSRDFAGADRIRDELAQRGVVLEDGPSGTQWHR</sequence>
<dbReference type="GO" id="GO:0005829">
    <property type="term" value="C:cytosol"/>
    <property type="evidence" value="ECO:0007669"/>
    <property type="project" value="TreeGrafter"/>
</dbReference>
<evidence type="ECO:0000256" key="10">
    <source>
        <dbReference type="ARBA" id="ARBA00022833"/>
    </source>
</evidence>
<dbReference type="Gene3D" id="1.20.120.1910">
    <property type="entry name" value="Cysteine-tRNA ligase, C-terminal anti-codon recognition domain"/>
    <property type="match status" value="1"/>
</dbReference>
<dbReference type="NCBIfam" id="TIGR00435">
    <property type="entry name" value="cysS"/>
    <property type="match status" value="1"/>
</dbReference>
<proteinExistence type="inferred from homology"/>
<protein>
    <recommendedName>
        <fullName evidence="5">Cysteine--tRNA ligase</fullName>
        <ecNumber evidence="4">6.1.1.16</ecNumber>
    </recommendedName>
    <alternativeName>
        <fullName evidence="14">Cysteinyl-tRNA synthetase</fullName>
    </alternativeName>
</protein>
<dbReference type="HAMAP" id="MF_00041">
    <property type="entry name" value="Cys_tRNA_synth"/>
    <property type="match status" value="1"/>
</dbReference>
<dbReference type="GO" id="GO:0005524">
    <property type="term" value="F:ATP binding"/>
    <property type="evidence" value="ECO:0007669"/>
    <property type="project" value="UniProtKB-KW"/>
</dbReference>
<organism evidence="16">
    <name type="scientific">freshwater metagenome</name>
    <dbReference type="NCBI Taxonomy" id="449393"/>
    <lineage>
        <taxon>unclassified sequences</taxon>
        <taxon>metagenomes</taxon>
        <taxon>ecological metagenomes</taxon>
    </lineage>
</organism>
<keyword evidence="6" id="KW-0963">Cytoplasm</keyword>
<dbReference type="GO" id="GO:0006423">
    <property type="term" value="P:cysteinyl-tRNA aminoacylation"/>
    <property type="evidence" value="ECO:0007669"/>
    <property type="project" value="InterPro"/>
</dbReference>
<comment type="subcellular location">
    <subcellularLocation>
        <location evidence="2">Cytoplasm</location>
    </subcellularLocation>
</comment>
<evidence type="ECO:0000313" key="16">
    <source>
        <dbReference type="EMBL" id="CAB4942333.1"/>
    </source>
</evidence>
<gene>
    <name evidence="16" type="ORF">UFOPK3789_00157</name>
</gene>
<dbReference type="InterPro" id="IPR024909">
    <property type="entry name" value="Cys-tRNA/MSH_ligase"/>
</dbReference>
<evidence type="ECO:0000256" key="4">
    <source>
        <dbReference type="ARBA" id="ARBA00012832"/>
    </source>
</evidence>
<dbReference type="SUPFAM" id="SSF52374">
    <property type="entry name" value="Nucleotidylyl transferase"/>
    <property type="match status" value="1"/>
</dbReference>
<dbReference type="InterPro" id="IPR014729">
    <property type="entry name" value="Rossmann-like_a/b/a_fold"/>
</dbReference>
<dbReference type="SUPFAM" id="SSF47323">
    <property type="entry name" value="Anticodon-binding domain of a subclass of class I aminoacyl-tRNA synthetases"/>
    <property type="match status" value="1"/>
</dbReference>
<evidence type="ECO:0000256" key="12">
    <source>
        <dbReference type="ARBA" id="ARBA00022917"/>
    </source>
</evidence>
<keyword evidence="10" id="KW-0862">Zinc</keyword>
<name>A0A6J7JGP9_9ZZZZ</name>
<evidence type="ECO:0000256" key="7">
    <source>
        <dbReference type="ARBA" id="ARBA00022598"/>
    </source>
</evidence>
<evidence type="ECO:0000256" key="6">
    <source>
        <dbReference type="ARBA" id="ARBA00022490"/>
    </source>
</evidence>
<dbReference type="CDD" id="cd00672">
    <property type="entry name" value="CysRS_core"/>
    <property type="match status" value="1"/>
</dbReference>
<accession>A0A6J7JGP9</accession>
<dbReference type="PRINTS" id="PR00983">
    <property type="entry name" value="TRNASYNTHCYS"/>
</dbReference>
<dbReference type="Pfam" id="PF01406">
    <property type="entry name" value="tRNA-synt_1e"/>
    <property type="match status" value="1"/>
</dbReference>
<dbReference type="Gene3D" id="3.40.50.620">
    <property type="entry name" value="HUPs"/>
    <property type="match status" value="1"/>
</dbReference>
<evidence type="ECO:0000259" key="15">
    <source>
        <dbReference type="SMART" id="SM00840"/>
    </source>
</evidence>
<dbReference type="AlphaFoldDB" id="A0A6J7JGP9"/>
<evidence type="ECO:0000256" key="1">
    <source>
        <dbReference type="ARBA" id="ARBA00001947"/>
    </source>
</evidence>
<comment type="cofactor">
    <cofactor evidence="1">
        <name>Zn(2+)</name>
        <dbReference type="ChEBI" id="CHEBI:29105"/>
    </cofactor>
</comment>
<keyword evidence="11" id="KW-0067">ATP-binding</keyword>
<dbReference type="InterPro" id="IPR009080">
    <property type="entry name" value="tRNAsynth_Ia_anticodon-bd"/>
</dbReference>
<dbReference type="EC" id="6.1.1.16" evidence="4"/>
<dbReference type="InterPro" id="IPR015273">
    <property type="entry name" value="Cys-tRNA-synt_Ia_DALR"/>
</dbReference>
<evidence type="ECO:0000256" key="2">
    <source>
        <dbReference type="ARBA" id="ARBA00004496"/>
    </source>
</evidence>
<evidence type="ECO:0000256" key="11">
    <source>
        <dbReference type="ARBA" id="ARBA00022840"/>
    </source>
</evidence>
<dbReference type="Pfam" id="PF09190">
    <property type="entry name" value="DALR_2"/>
    <property type="match status" value="1"/>
</dbReference>
<evidence type="ECO:0000256" key="5">
    <source>
        <dbReference type="ARBA" id="ARBA00014738"/>
    </source>
</evidence>
<dbReference type="InterPro" id="IPR032678">
    <property type="entry name" value="tRNA-synt_1_cat_dom"/>
</dbReference>
<evidence type="ECO:0000256" key="13">
    <source>
        <dbReference type="ARBA" id="ARBA00023146"/>
    </source>
</evidence>
<dbReference type="GO" id="GO:0004817">
    <property type="term" value="F:cysteine-tRNA ligase activity"/>
    <property type="evidence" value="ECO:0007669"/>
    <property type="project" value="UniProtKB-EC"/>
</dbReference>
<dbReference type="EMBL" id="CAFBNL010000005">
    <property type="protein sequence ID" value="CAB4942333.1"/>
    <property type="molecule type" value="Genomic_DNA"/>
</dbReference>
<dbReference type="SMART" id="SM00840">
    <property type="entry name" value="DALR_2"/>
    <property type="match status" value="1"/>
</dbReference>
<keyword evidence="13" id="KW-0030">Aminoacyl-tRNA synthetase</keyword>
<keyword evidence="9" id="KW-0547">Nucleotide-binding</keyword>